<accession>A0A8S0WCN0</accession>
<reference evidence="1 2" key="1">
    <citation type="submission" date="2020-01" db="EMBL/GenBank/DDBJ databases">
        <authorList>
            <person name="Gupta K D."/>
        </authorList>
    </citation>
    <scope>NUCLEOTIDE SEQUENCE [LARGE SCALE GENOMIC DNA]</scope>
</reference>
<evidence type="ECO:0000313" key="1">
    <source>
        <dbReference type="EMBL" id="CAA7270868.1"/>
    </source>
</evidence>
<dbReference type="EMBL" id="CACVBS010000099">
    <property type="protein sequence ID" value="CAA7270868.1"/>
    <property type="molecule type" value="Genomic_DNA"/>
</dbReference>
<comment type="caution">
    <text evidence="1">The sequence shown here is derived from an EMBL/GenBank/DDBJ whole genome shotgun (WGS) entry which is preliminary data.</text>
</comment>
<protein>
    <submittedName>
        <fullName evidence="1">Uncharacterized protein</fullName>
    </submittedName>
</protein>
<sequence length="110" mass="12215">MSITVRRARTATLSAIHMSFNTFRFLCPFFSASAPSSPPLPLAPPPFLRPQPPLGVLSLSIALSRSLSSVRDEFEAERSSSVTERFWLCKQNGWRAVTLTVILYAQNEST</sequence>
<proteinExistence type="predicted"/>
<dbReference type="Proteomes" id="UP000467700">
    <property type="component" value="Unassembled WGS sequence"/>
</dbReference>
<gene>
    <name evidence="1" type="ORF">AAE3_LOCUS13113</name>
</gene>
<evidence type="ECO:0000313" key="2">
    <source>
        <dbReference type="Proteomes" id="UP000467700"/>
    </source>
</evidence>
<keyword evidence="2" id="KW-1185">Reference proteome</keyword>
<name>A0A8S0WCN0_CYCAE</name>
<organism evidence="1 2">
    <name type="scientific">Cyclocybe aegerita</name>
    <name type="common">Black poplar mushroom</name>
    <name type="synonym">Agrocybe aegerita</name>
    <dbReference type="NCBI Taxonomy" id="1973307"/>
    <lineage>
        <taxon>Eukaryota</taxon>
        <taxon>Fungi</taxon>
        <taxon>Dikarya</taxon>
        <taxon>Basidiomycota</taxon>
        <taxon>Agaricomycotina</taxon>
        <taxon>Agaricomycetes</taxon>
        <taxon>Agaricomycetidae</taxon>
        <taxon>Agaricales</taxon>
        <taxon>Agaricineae</taxon>
        <taxon>Bolbitiaceae</taxon>
        <taxon>Cyclocybe</taxon>
    </lineage>
</organism>
<dbReference type="AlphaFoldDB" id="A0A8S0WCN0"/>